<dbReference type="GO" id="GO:0016757">
    <property type="term" value="F:glycosyltransferase activity"/>
    <property type="evidence" value="ECO:0007669"/>
    <property type="project" value="TreeGrafter"/>
</dbReference>
<name>A0A1H8G947_9RHOB</name>
<dbReference type="GO" id="GO:0005737">
    <property type="term" value="C:cytoplasm"/>
    <property type="evidence" value="ECO:0007669"/>
    <property type="project" value="TreeGrafter"/>
</dbReference>
<dbReference type="SUPFAM" id="SSF53448">
    <property type="entry name" value="Nucleotide-diphospho-sugar transferases"/>
    <property type="match status" value="1"/>
</dbReference>
<evidence type="ECO:0000313" key="5">
    <source>
        <dbReference type="EMBL" id="SEN40274.1"/>
    </source>
</evidence>
<proteinExistence type="predicted"/>
<dbReference type="PANTHER" id="PTHR21461:SF69">
    <property type="entry name" value="GLYCOSYLTRANSFERASE FAMILY 92 PROTEIN"/>
    <property type="match status" value="1"/>
</dbReference>
<dbReference type="STRING" id="1077947.SAMN05216227_101339"/>
<keyword evidence="2" id="KW-0812">Transmembrane</keyword>
<dbReference type="EMBL" id="FOCO01000013">
    <property type="protein sequence ID" value="SEN40274.1"/>
    <property type="molecule type" value="Genomic_DNA"/>
</dbReference>
<feature type="region of interest" description="Disordered" evidence="4">
    <location>
        <begin position="325"/>
        <end position="381"/>
    </location>
</feature>
<dbReference type="GO" id="GO:0016020">
    <property type="term" value="C:membrane"/>
    <property type="evidence" value="ECO:0007669"/>
    <property type="project" value="UniProtKB-SubCell"/>
</dbReference>
<evidence type="ECO:0000256" key="3">
    <source>
        <dbReference type="ARBA" id="ARBA00022989"/>
    </source>
</evidence>
<evidence type="ECO:0000313" key="6">
    <source>
        <dbReference type="Proteomes" id="UP000183002"/>
    </source>
</evidence>
<evidence type="ECO:0000256" key="2">
    <source>
        <dbReference type="ARBA" id="ARBA00022692"/>
    </source>
</evidence>
<keyword evidence="3" id="KW-1133">Transmembrane helix</keyword>
<comment type="subcellular location">
    <subcellularLocation>
        <location evidence="1">Membrane</location>
        <topology evidence="1">Single-pass membrane protein</topology>
    </subcellularLocation>
</comment>
<protein>
    <submittedName>
        <fullName evidence="5">Glycosyl transferase family 2</fullName>
    </submittedName>
</protein>
<gene>
    <name evidence="5" type="ORF">SAMN05216227_101339</name>
</gene>
<dbReference type="AlphaFoldDB" id="A0A1H8G947"/>
<dbReference type="Proteomes" id="UP000183002">
    <property type="component" value="Unassembled WGS sequence"/>
</dbReference>
<reference evidence="5 6" key="1">
    <citation type="submission" date="2016-10" db="EMBL/GenBank/DDBJ databases">
        <authorList>
            <person name="de Groot N.N."/>
        </authorList>
    </citation>
    <scope>NUCLEOTIDE SEQUENCE [LARGE SCALE GENOMIC DNA]</scope>
    <source>
        <strain evidence="5 6">CGMCC 1.10836</strain>
    </source>
</reference>
<feature type="compositionally biased region" description="Basic and acidic residues" evidence="4">
    <location>
        <begin position="329"/>
        <end position="344"/>
    </location>
</feature>
<sequence>MIPAPKAFLVTTAKNEAPYFLEWVAYHQEIGFTDIVVYQNDSDDLTHETLAALRDLGAIQYFYNRADVGMHQVRAYTRAAALPAYQQADWAMALDMDEFLLIKTGDGMLSDLMKVLPESDCLHLNWRIFGNSGYEVMTEELVTDRFKMANYQLGEVDNFGAFKCMFRPTLFNRPGIHKPNKALIAEDKIRYTNGSGLAPEQYLLKNFNSTDPGGCEFAQVNHYIVRDLCSFMLKSARGSAHQANRTIGHRYWRMRNKNFAIDDSMQPFQARIKVRMAVLDDASGGKLMKLRETAIFTHLARYYTMLQEPQIRAFRAFCKANPNAVDYTKTPRDTASETLDDTKTTSKTGKARKPASMTATAGSVSKKAAPKQPTPSDHATT</sequence>
<evidence type="ECO:0000256" key="4">
    <source>
        <dbReference type="SAM" id="MobiDB-lite"/>
    </source>
</evidence>
<keyword evidence="5" id="KW-0808">Transferase</keyword>
<dbReference type="Pfam" id="PF13704">
    <property type="entry name" value="Glyco_tranf_2_4"/>
    <property type="match status" value="1"/>
</dbReference>
<dbReference type="PANTHER" id="PTHR21461">
    <property type="entry name" value="GLYCOSYLTRANSFERASE FAMILY 92 PROTEIN"/>
    <property type="match status" value="1"/>
</dbReference>
<keyword evidence="3" id="KW-0472">Membrane</keyword>
<evidence type="ECO:0000256" key="1">
    <source>
        <dbReference type="ARBA" id="ARBA00004167"/>
    </source>
</evidence>
<dbReference type="InterPro" id="IPR029044">
    <property type="entry name" value="Nucleotide-diphossugar_trans"/>
</dbReference>
<keyword evidence="6" id="KW-1185">Reference proteome</keyword>
<dbReference type="RefSeq" id="WP_074818628.1">
    <property type="nucleotide sequence ID" value="NZ_FOCO01000013.1"/>
</dbReference>
<accession>A0A1H8G947</accession>
<organism evidence="5 6">
    <name type="scientific">Pseudorhodobacter antarcticus</name>
    <dbReference type="NCBI Taxonomy" id="1077947"/>
    <lineage>
        <taxon>Bacteria</taxon>
        <taxon>Pseudomonadati</taxon>
        <taxon>Pseudomonadota</taxon>
        <taxon>Alphaproteobacteria</taxon>
        <taxon>Rhodobacterales</taxon>
        <taxon>Paracoccaceae</taxon>
        <taxon>Pseudorhodobacter</taxon>
    </lineage>
</organism>